<dbReference type="CDD" id="cd16936">
    <property type="entry name" value="HATPase_RsbW-like"/>
    <property type="match status" value="1"/>
</dbReference>
<dbReference type="SUPFAM" id="SSF51206">
    <property type="entry name" value="cAMP-binding domain-like"/>
    <property type="match status" value="1"/>
</dbReference>
<dbReference type="InterPro" id="IPR036457">
    <property type="entry name" value="PPM-type-like_dom_sf"/>
</dbReference>
<evidence type="ECO:0000256" key="2">
    <source>
        <dbReference type="SAM" id="Coils"/>
    </source>
</evidence>
<dbReference type="InterPro" id="IPR001932">
    <property type="entry name" value="PPM-type_phosphatase-like_dom"/>
</dbReference>
<dbReference type="PANTHER" id="PTHR43156">
    <property type="entry name" value="STAGE II SPORULATION PROTEIN E-RELATED"/>
    <property type="match status" value="1"/>
</dbReference>
<evidence type="ECO:0000313" key="4">
    <source>
        <dbReference type="EMBL" id="GAA5526662.1"/>
    </source>
</evidence>
<dbReference type="SMART" id="SM00331">
    <property type="entry name" value="PP2C_SIG"/>
    <property type="match status" value="1"/>
</dbReference>
<dbReference type="PRINTS" id="PR00103">
    <property type="entry name" value="CAMPKINASE"/>
</dbReference>
<dbReference type="InterPro" id="IPR018490">
    <property type="entry name" value="cNMP-bd_dom_sf"/>
</dbReference>
<evidence type="ECO:0000313" key="5">
    <source>
        <dbReference type="Proteomes" id="UP001428290"/>
    </source>
</evidence>
<evidence type="ECO:0000256" key="1">
    <source>
        <dbReference type="ARBA" id="ARBA00022801"/>
    </source>
</evidence>
<keyword evidence="5" id="KW-1185">Reference proteome</keyword>
<dbReference type="InterPro" id="IPR003594">
    <property type="entry name" value="HATPase_dom"/>
</dbReference>
<dbReference type="Pfam" id="PF07228">
    <property type="entry name" value="SpoIIE"/>
    <property type="match status" value="1"/>
</dbReference>
<keyword evidence="1" id="KW-0378">Hydrolase</keyword>
<keyword evidence="2" id="KW-0175">Coiled coil</keyword>
<dbReference type="PANTHER" id="PTHR43156:SF2">
    <property type="entry name" value="STAGE II SPORULATION PROTEIN E"/>
    <property type="match status" value="1"/>
</dbReference>
<feature type="domain" description="Cyclic nucleotide-binding" evidence="3">
    <location>
        <begin position="158"/>
        <end position="260"/>
    </location>
</feature>
<dbReference type="PROSITE" id="PS00889">
    <property type="entry name" value="CNMP_BINDING_2"/>
    <property type="match status" value="1"/>
</dbReference>
<dbReference type="InterPro" id="IPR014710">
    <property type="entry name" value="RmlC-like_jellyroll"/>
</dbReference>
<dbReference type="SMART" id="SM00100">
    <property type="entry name" value="cNMP"/>
    <property type="match status" value="1"/>
</dbReference>
<feature type="coiled-coil region" evidence="2">
    <location>
        <begin position="289"/>
        <end position="326"/>
    </location>
</feature>
<dbReference type="InterPro" id="IPR036890">
    <property type="entry name" value="HATPase_C_sf"/>
</dbReference>
<comment type="caution">
    <text evidence="4">The sequence shown here is derived from an EMBL/GenBank/DDBJ whole genome shotgun (WGS) entry which is preliminary data.</text>
</comment>
<sequence length="570" mass="61899">MAISEGRSIEIDARWENLAALTDYTTEIETDFALTSEQAFVLGLVIEEIVTNIIKYSYAEQGGPLQLHSTLENGELAIRIRDRGQPFNPDDADPPDLFASIHDRQVGGLGVFLVREMADSITYQHDAASGWNTLIVTKKASTEASIAPLVEFLEQLPLFHEVDQATIQNLVQSAEHVRLAPGETLFSEGDSGDDCYIVMAGDVDVIKALATETILLERCRPGAILGEMALIDNSPRAASVRARTAATLLRITEAEFVTLMHANPTTAMALLRGGTTRLRQSNAQMLGGLEKKNLELASAYEELKSAQQELLRLERIERELAIARDIQRFFLPPSIPQPEGWQIVAFNQGALEVGGDFYDVIKLGGDKIGLVVADACGKGVPAALFVALTRSLLHSNAQSLAARPEIATDPLALLTAAITMTNNYISREHGASNMFTTLFFAAFDPQTGELAYVNAGHNPPIIINRTSRTLRYLEGTGLPLGIMEDLPYKAKSTILAADEYFLGFTDGATEAFNLAGEVFDDAALTNVLKNGDFHDAQSLLDSVWQAIESFVGEAEQADDITLLTVSRNGS</sequence>
<dbReference type="Proteomes" id="UP001428290">
    <property type="component" value="Unassembled WGS sequence"/>
</dbReference>
<evidence type="ECO:0000259" key="3">
    <source>
        <dbReference type="PROSITE" id="PS50042"/>
    </source>
</evidence>
<dbReference type="InterPro" id="IPR018488">
    <property type="entry name" value="cNMP-bd_CS"/>
</dbReference>
<gene>
    <name evidence="4" type="ORF">Hgul01_00439</name>
</gene>
<dbReference type="Pfam" id="PF13581">
    <property type="entry name" value="HATPase_c_2"/>
    <property type="match status" value="1"/>
</dbReference>
<dbReference type="CDD" id="cd00038">
    <property type="entry name" value="CAP_ED"/>
    <property type="match status" value="1"/>
</dbReference>
<protein>
    <recommendedName>
        <fullName evidence="3">Cyclic nucleotide-binding domain-containing protein</fullName>
    </recommendedName>
</protein>
<dbReference type="RefSeq" id="WP_345720308.1">
    <property type="nucleotide sequence ID" value="NZ_BAABRU010000002.1"/>
</dbReference>
<dbReference type="SUPFAM" id="SSF55874">
    <property type="entry name" value="ATPase domain of HSP90 chaperone/DNA topoisomerase II/histidine kinase"/>
    <property type="match status" value="1"/>
</dbReference>
<proteinExistence type="predicted"/>
<dbReference type="Gene3D" id="3.60.40.10">
    <property type="entry name" value="PPM-type phosphatase domain"/>
    <property type="match status" value="1"/>
</dbReference>
<dbReference type="Gene3D" id="3.30.565.10">
    <property type="entry name" value="Histidine kinase-like ATPase, C-terminal domain"/>
    <property type="match status" value="1"/>
</dbReference>
<dbReference type="Pfam" id="PF00027">
    <property type="entry name" value="cNMP_binding"/>
    <property type="match status" value="1"/>
</dbReference>
<name>A0ABP9WTZ2_9CHLR</name>
<organism evidence="4 5">
    <name type="scientific">Herpetosiphon gulosus</name>
    <dbReference type="NCBI Taxonomy" id="1973496"/>
    <lineage>
        <taxon>Bacteria</taxon>
        <taxon>Bacillati</taxon>
        <taxon>Chloroflexota</taxon>
        <taxon>Chloroflexia</taxon>
        <taxon>Herpetosiphonales</taxon>
        <taxon>Herpetosiphonaceae</taxon>
        <taxon>Herpetosiphon</taxon>
    </lineage>
</organism>
<dbReference type="InterPro" id="IPR000595">
    <property type="entry name" value="cNMP-bd_dom"/>
</dbReference>
<dbReference type="EMBL" id="BAABRU010000002">
    <property type="protein sequence ID" value="GAA5526662.1"/>
    <property type="molecule type" value="Genomic_DNA"/>
</dbReference>
<dbReference type="PROSITE" id="PS50042">
    <property type="entry name" value="CNMP_BINDING_3"/>
    <property type="match status" value="1"/>
</dbReference>
<dbReference type="InterPro" id="IPR052016">
    <property type="entry name" value="Bact_Sigma-Reg"/>
</dbReference>
<reference evidence="4 5" key="1">
    <citation type="submission" date="2024-02" db="EMBL/GenBank/DDBJ databases">
        <title>Herpetosiphon gulosus NBRC 112829.</title>
        <authorList>
            <person name="Ichikawa N."/>
            <person name="Katano-Makiyama Y."/>
            <person name="Hidaka K."/>
        </authorList>
    </citation>
    <scope>NUCLEOTIDE SEQUENCE [LARGE SCALE GENOMIC DNA]</scope>
    <source>
        <strain evidence="4 5">NBRC 112829</strain>
    </source>
</reference>
<accession>A0ABP9WTZ2</accession>
<dbReference type="Gene3D" id="2.60.120.10">
    <property type="entry name" value="Jelly Rolls"/>
    <property type="match status" value="1"/>
</dbReference>